<reference evidence="1 2" key="1">
    <citation type="submission" date="2018-09" db="EMBL/GenBank/DDBJ databases">
        <title>Genome sequencing of strain 6GH32-13.</title>
        <authorList>
            <person name="Weon H.-Y."/>
            <person name="Heo J."/>
            <person name="Kwon S.-W."/>
        </authorList>
    </citation>
    <scope>NUCLEOTIDE SEQUENCE [LARGE SCALE GENOMIC DNA]</scope>
    <source>
        <strain evidence="1 2">5GH32-13</strain>
    </source>
</reference>
<evidence type="ECO:0000313" key="1">
    <source>
        <dbReference type="EMBL" id="AXY74048.1"/>
    </source>
</evidence>
<dbReference type="RefSeq" id="WP_119049935.1">
    <property type="nucleotide sequence ID" value="NZ_CP032157.1"/>
</dbReference>
<protein>
    <submittedName>
        <fullName evidence="1">Uncharacterized protein</fullName>
    </submittedName>
</protein>
<organism evidence="1 2">
    <name type="scientific">Paraflavitalea soli</name>
    <dbReference type="NCBI Taxonomy" id="2315862"/>
    <lineage>
        <taxon>Bacteria</taxon>
        <taxon>Pseudomonadati</taxon>
        <taxon>Bacteroidota</taxon>
        <taxon>Chitinophagia</taxon>
        <taxon>Chitinophagales</taxon>
        <taxon>Chitinophagaceae</taxon>
        <taxon>Paraflavitalea</taxon>
    </lineage>
</organism>
<dbReference type="KEGG" id="pseg:D3H65_08660"/>
<dbReference type="Proteomes" id="UP000263900">
    <property type="component" value="Chromosome"/>
</dbReference>
<accession>A0A3B7MIL3</accession>
<proteinExistence type="predicted"/>
<evidence type="ECO:0000313" key="2">
    <source>
        <dbReference type="Proteomes" id="UP000263900"/>
    </source>
</evidence>
<name>A0A3B7MIL3_9BACT</name>
<gene>
    <name evidence="1" type="ORF">D3H65_08660</name>
</gene>
<dbReference type="EMBL" id="CP032157">
    <property type="protein sequence ID" value="AXY74048.1"/>
    <property type="molecule type" value="Genomic_DNA"/>
</dbReference>
<sequence>MKKIKNIHQLQAEQQKLLQKQIRLEEKMTHQWQGLKNSSQVLMSTVSWGFSLLSGRWLAKAGKKWFDLLKKKLP</sequence>
<keyword evidence="2" id="KW-1185">Reference proteome</keyword>
<dbReference type="AlphaFoldDB" id="A0A3B7MIL3"/>